<name>A0A2J8VXS4_PONAB</name>
<gene>
    <name evidence="2" type="ORF">CR201_G0014983</name>
</gene>
<sequence>MKVFCEVLEQLYKKVLLGATLENDSHDYTFYLNPAVSDQDCSTASSLEWANTCGIQDRHQPISVGVAPIAVAPACLKTNSQMSSSREVMLLQLTVIKVMTTRILSVKTEFHAKEQYRDVIKILLESAKVDSKLICMFQNSDKLLSHMAAQCLALLLYFQLREKITLSNSWITFCQKNLSEYSESNKAVYCLWTLTAIIKEIFKDSCSQKTEILKQFLTHFNTIFEVFYNSLFSQHFENCLDTSKIVNILMCFLELLELLIASRIYLKLHFTCQRILFLKPSCMLEVITWPIQAFVKRKVIIFLKKCLLCKVGEDLCRGSVPALMPPDHHGAVDMLALANAVLQAVNSGLLKTLSVYEKHSFFGGDEVQPGCEHITSPDHVILRAASLVIMKSLEIKFQNCSSASEMKGNSPNSFCMQCVIVYLSTVIHNYQISGLV</sequence>
<accession>A0A2J8VXS4</accession>
<dbReference type="AlphaFoldDB" id="A0A2J8VXS4"/>
<dbReference type="PANTHER" id="PTHR16057">
    <property type="entry name" value="WINS1, 2 PROTEIN"/>
    <property type="match status" value="1"/>
</dbReference>
<dbReference type="InterPro" id="IPR032794">
    <property type="entry name" value="LINES_N"/>
</dbReference>
<dbReference type="EMBL" id="NDHI03003407">
    <property type="protein sequence ID" value="PNJ62331.1"/>
    <property type="molecule type" value="Genomic_DNA"/>
</dbReference>
<dbReference type="InterPro" id="IPR024875">
    <property type="entry name" value="Protein_Lines"/>
</dbReference>
<protein>
    <submittedName>
        <fullName evidence="2">LINS1 isoform 7</fullName>
    </submittedName>
</protein>
<reference evidence="2" key="1">
    <citation type="submission" date="2017-12" db="EMBL/GenBank/DDBJ databases">
        <title>High-resolution comparative analysis of great ape genomes.</title>
        <authorList>
            <person name="Pollen A."/>
            <person name="Hastie A."/>
            <person name="Hormozdiari F."/>
            <person name="Dougherty M."/>
            <person name="Liu R."/>
            <person name="Chaisson M."/>
            <person name="Hoppe E."/>
            <person name="Hill C."/>
            <person name="Pang A."/>
            <person name="Hillier L."/>
            <person name="Baker C."/>
            <person name="Armstrong J."/>
            <person name="Shendure J."/>
            <person name="Paten B."/>
            <person name="Wilson R."/>
            <person name="Chao H."/>
            <person name="Schneider V."/>
            <person name="Ventura M."/>
            <person name="Kronenberg Z."/>
            <person name="Murali S."/>
            <person name="Gordon D."/>
            <person name="Cantsilieris S."/>
            <person name="Munson K."/>
            <person name="Nelson B."/>
            <person name="Raja A."/>
            <person name="Underwood J."/>
            <person name="Diekhans M."/>
            <person name="Fiddes I."/>
            <person name="Haussler D."/>
            <person name="Eichler E."/>
        </authorList>
    </citation>
    <scope>NUCLEOTIDE SEQUENCE [LARGE SCALE GENOMIC DNA]</scope>
    <source>
        <strain evidence="2">Susie</strain>
    </source>
</reference>
<evidence type="ECO:0000259" key="1">
    <source>
        <dbReference type="Pfam" id="PF14694"/>
    </source>
</evidence>
<evidence type="ECO:0000313" key="2">
    <source>
        <dbReference type="EMBL" id="PNJ62331.1"/>
    </source>
</evidence>
<feature type="domain" description="Protein Lines N-terminal" evidence="1">
    <location>
        <begin position="193"/>
        <end position="408"/>
    </location>
</feature>
<organism evidence="2">
    <name type="scientific">Pongo abelii</name>
    <name type="common">Sumatran orangutan</name>
    <name type="synonym">Pongo pygmaeus abelii</name>
    <dbReference type="NCBI Taxonomy" id="9601"/>
    <lineage>
        <taxon>Eukaryota</taxon>
        <taxon>Metazoa</taxon>
        <taxon>Chordata</taxon>
        <taxon>Craniata</taxon>
        <taxon>Vertebrata</taxon>
        <taxon>Euteleostomi</taxon>
        <taxon>Mammalia</taxon>
        <taxon>Eutheria</taxon>
        <taxon>Euarchontoglires</taxon>
        <taxon>Primates</taxon>
        <taxon>Haplorrhini</taxon>
        <taxon>Catarrhini</taxon>
        <taxon>Hominidae</taxon>
        <taxon>Pongo</taxon>
    </lineage>
</organism>
<comment type="caution">
    <text evidence="2">The sequence shown here is derived from an EMBL/GenBank/DDBJ whole genome shotgun (WGS) entry which is preliminary data.</text>
</comment>
<dbReference type="Pfam" id="PF14694">
    <property type="entry name" value="LINES_N"/>
    <property type="match status" value="1"/>
</dbReference>
<proteinExistence type="predicted"/>
<dbReference type="PANTHER" id="PTHR16057:SF1">
    <property type="entry name" value="PROTEIN LINES HOMOLOG 1"/>
    <property type="match status" value="1"/>
</dbReference>